<keyword evidence="2 4" id="KW-0863">Zinc-finger</keyword>
<protein>
    <recommendedName>
        <fullName evidence="6">RING-type domain-containing protein</fullName>
    </recommendedName>
</protein>
<feature type="compositionally biased region" description="Basic and acidic residues" evidence="5">
    <location>
        <begin position="300"/>
        <end position="310"/>
    </location>
</feature>
<name>A0A067TUL5_GALM3</name>
<dbReference type="Pfam" id="PF13445">
    <property type="entry name" value="zf-RING_UBOX"/>
    <property type="match status" value="1"/>
</dbReference>
<gene>
    <name evidence="7" type="ORF">GALMADRAFT_261628</name>
</gene>
<dbReference type="HOGENOM" id="CLU_880128_0_0_1"/>
<dbReference type="InterPro" id="IPR017907">
    <property type="entry name" value="Znf_RING_CS"/>
</dbReference>
<dbReference type="Gene3D" id="3.30.40.10">
    <property type="entry name" value="Zinc/RING finger domain, C3HC4 (zinc finger)"/>
    <property type="match status" value="1"/>
</dbReference>
<evidence type="ECO:0000256" key="3">
    <source>
        <dbReference type="ARBA" id="ARBA00022833"/>
    </source>
</evidence>
<keyword evidence="8" id="KW-1185">Reference proteome</keyword>
<dbReference type="Proteomes" id="UP000027222">
    <property type="component" value="Unassembled WGS sequence"/>
</dbReference>
<organism evidence="7 8">
    <name type="scientific">Galerina marginata (strain CBS 339.88)</name>
    <dbReference type="NCBI Taxonomy" id="685588"/>
    <lineage>
        <taxon>Eukaryota</taxon>
        <taxon>Fungi</taxon>
        <taxon>Dikarya</taxon>
        <taxon>Basidiomycota</taxon>
        <taxon>Agaricomycotina</taxon>
        <taxon>Agaricomycetes</taxon>
        <taxon>Agaricomycetidae</taxon>
        <taxon>Agaricales</taxon>
        <taxon>Agaricineae</taxon>
        <taxon>Strophariaceae</taxon>
        <taxon>Galerina</taxon>
    </lineage>
</organism>
<keyword evidence="1" id="KW-0479">Metal-binding</keyword>
<proteinExistence type="predicted"/>
<sequence>MLQCQVCFEDFGDMAYCLPCGHIYCLTCISDLQQRSTLRNQSISCPGCRKIVSPRIGSDNVRKVFLDGLPPDALTLQTDLAIKNRELEKLKVELARANAAIATALTANERQVRDVTEQLSQLSEDYQEEVDEHRKTRRKLRAKDAELKELKDTQRQAAAQSSPQVSPSVFSFPSVWSLMPTVSPASIFTGWSSTSVDSDQTLVEASEISTSVDPDQTLVEASEPEEFKDSLPHEGEFLLSSSASPPGSILEAMLDQLGSRMSTTPLSPQPAQAEELERPRARARGHTRINTQPPPQTPQVRREQPKTRELKRGHEILSRGYRHPAKTAVPECTAADGYHFFSGKGTNQYATKYTCTICHFSCSESRRY</sequence>
<evidence type="ECO:0000256" key="1">
    <source>
        <dbReference type="ARBA" id="ARBA00022723"/>
    </source>
</evidence>
<dbReference type="OrthoDB" id="6270329at2759"/>
<feature type="region of interest" description="Disordered" evidence="5">
    <location>
        <begin position="260"/>
        <end position="310"/>
    </location>
</feature>
<evidence type="ECO:0000313" key="7">
    <source>
        <dbReference type="EMBL" id="KDR86007.1"/>
    </source>
</evidence>
<dbReference type="GO" id="GO:0008270">
    <property type="term" value="F:zinc ion binding"/>
    <property type="evidence" value="ECO:0007669"/>
    <property type="project" value="UniProtKB-KW"/>
</dbReference>
<evidence type="ECO:0000259" key="6">
    <source>
        <dbReference type="PROSITE" id="PS50089"/>
    </source>
</evidence>
<reference evidence="8" key="1">
    <citation type="journal article" date="2014" name="Proc. Natl. Acad. Sci. U.S.A.">
        <title>Extensive sampling of basidiomycete genomes demonstrates inadequacy of the white-rot/brown-rot paradigm for wood decay fungi.</title>
        <authorList>
            <person name="Riley R."/>
            <person name="Salamov A.A."/>
            <person name="Brown D.W."/>
            <person name="Nagy L.G."/>
            <person name="Floudas D."/>
            <person name="Held B.W."/>
            <person name="Levasseur A."/>
            <person name="Lombard V."/>
            <person name="Morin E."/>
            <person name="Otillar R."/>
            <person name="Lindquist E.A."/>
            <person name="Sun H."/>
            <person name="LaButti K.M."/>
            <person name="Schmutz J."/>
            <person name="Jabbour D."/>
            <person name="Luo H."/>
            <person name="Baker S.E."/>
            <person name="Pisabarro A.G."/>
            <person name="Walton J.D."/>
            <person name="Blanchette R.A."/>
            <person name="Henrissat B."/>
            <person name="Martin F."/>
            <person name="Cullen D."/>
            <person name="Hibbett D.S."/>
            <person name="Grigoriev I.V."/>
        </authorList>
    </citation>
    <scope>NUCLEOTIDE SEQUENCE [LARGE SCALE GENOMIC DNA]</scope>
    <source>
        <strain evidence="8">CBS 339.88</strain>
    </source>
</reference>
<dbReference type="PROSITE" id="PS00518">
    <property type="entry name" value="ZF_RING_1"/>
    <property type="match status" value="1"/>
</dbReference>
<dbReference type="SUPFAM" id="SSF57850">
    <property type="entry name" value="RING/U-box"/>
    <property type="match status" value="1"/>
</dbReference>
<dbReference type="PROSITE" id="PS50089">
    <property type="entry name" value="ZF_RING_2"/>
    <property type="match status" value="1"/>
</dbReference>
<evidence type="ECO:0000256" key="5">
    <source>
        <dbReference type="SAM" id="MobiDB-lite"/>
    </source>
</evidence>
<evidence type="ECO:0000256" key="2">
    <source>
        <dbReference type="ARBA" id="ARBA00022771"/>
    </source>
</evidence>
<dbReference type="AlphaFoldDB" id="A0A067TUL5"/>
<dbReference type="InterPro" id="IPR001841">
    <property type="entry name" value="Znf_RING"/>
</dbReference>
<dbReference type="EMBL" id="KL142367">
    <property type="protein sequence ID" value="KDR86007.1"/>
    <property type="molecule type" value="Genomic_DNA"/>
</dbReference>
<feature type="region of interest" description="Disordered" evidence="5">
    <location>
        <begin position="123"/>
        <end position="143"/>
    </location>
</feature>
<evidence type="ECO:0000313" key="8">
    <source>
        <dbReference type="Proteomes" id="UP000027222"/>
    </source>
</evidence>
<accession>A0A067TUL5</accession>
<dbReference type="InterPro" id="IPR027370">
    <property type="entry name" value="Znf-RING_euk"/>
</dbReference>
<feature type="compositionally biased region" description="Polar residues" evidence="5">
    <location>
        <begin position="260"/>
        <end position="270"/>
    </location>
</feature>
<evidence type="ECO:0000256" key="4">
    <source>
        <dbReference type="PROSITE-ProRule" id="PRU00175"/>
    </source>
</evidence>
<feature type="domain" description="RING-type" evidence="6">
    <location>
        <begin position="4"/>
        <end position="49"/>
    </location>
</feature>
<dbReference type="SMART" id="SM00184">
    <property type="entry name" value="RING"/>
    <property type="match status" value="1"/>
</dbReference>
<dbReference type="InterPro" id="IPR013083">
    <property type="entry name" value="Znf_RING/FYVE/PHD"/>
</dbReference>
<keyword evidence="3" id="KW-0862">Zinc</keyword>